<comment type="caution">
    <text evidence="1">The sequence shown here is derived from an EMBL/GenBank/DDBJ whole genome shotgun (WGS) entry which is preliminary data.</text>
</comment>
<organism evidence="1 2">
    <name type="scientific">Rhizophagus clarus</name>
    <dbReference type="NCBI Taxonomy" id="94130"/>
    <lineage>
        <taxon>Eukaryota</taxon>
        <taxon>Fungi</taxon>
        <taxon>Fungi incertae sedis</taxon>
        <taxon>Mucoromycota</taxon>
        <taxon>Glomeromycotina</taxon>
        <taxon>Glomeromycetes</taxon>
        <taxon>Glomerales</taxon>
        <taxon>Glomeraceae</taxon>
        <taxon>Rhizophagus</taxon>
    </lineage>
</organism>
<protein>
    <submittedName>
        <fullName evidence="1">Uncharacterized protein</fullName>
    </submittedName>
</protein>
<reference evidence="1 2" key="1">
    <citation type="submission" date="2017-11" db="EMBL/GenBank/DDBJ databases">
        <title>The genome of Rhizophagus clarus HR1 reveals common genetic basis of auxotrophy among arbuscular mycorrhizal fungi.</title>
        <authorList>
            <person name="Kobayashi Y."/>
        </authorList>
    </citation>
    <scope>NUCLEOTIDE SEQUENCE [LARGE SCALE GENOMIC DNA]</scope>
    <source>
        <strain evidence="1 2">HR1</strain>
    </source>
</reference>
<keyword evidence="2" id="KW-1185">Reference proteome</keyword>
<dbReference type="EMBL" id="BEXD01002115">
    <property type="protein sequence ID" value="GBB97059.1"/>
    <property type="molecule type" value="Genomic_DNA"/>
</dbReference>
<dbReference type="AlphaFoldDB" id="A0A2Z6RIE3"/>
<evidence type="ECO:0000313" key="1">
    <source>
        <dbReference type="EMBL" id="GBB97059.1"/>
    </source>
</evidence>
<sequence length="136" mass="15885">MANKNKVTQFKFIYTGILNVTNIFNYIDSKLWTGLSPNSVLTWTIRLGPVHPYTRTYFTYKIDRLAMVFVKTVVKGKYIVAIFVDTTFLFSTISEEFFDKLVKQPKVQRKYRVVCVSKLVKRYNKDAIGEISNLHL</sequence>
<accession>A0A2Z6RIE3</accession>
<dbReference type="Proteomes" id="UP000247702">
    <property type="component" value="Unassembled WGS sequence"/>
</dbReference>
<proteinExistence type="predicted"/>
<gene>
    <name evidence="1" type="ORF">RclHR1_29010001</name>
</gene>
<name>A0A2Z6RIE3_9GLOM</name>
<evidence type="ECO:0000313" key="2">
    <source>
        <dbReference type="Proteomes" id="UP000247702"/>
    </source>
</evidence>